<comment type="caution">
    <text evidence="1">The sequence shown here is derived from an EMBL/GenBank/DDBJ whole genome shotgun (WGS) entry which is preliminary data.</text>
</comment>
<evidence type="ECO:0008006" key="3">
    <source>
        <dbReference type="Google" id="ProtNLM"/>
    </source>
</evidence>
<proteinExistence type="predicted"/>
<dbReference type="PATRIC" id="fig|1423724.4.peg.2089"/>
<keyword evidence="2" id="KW-1185">Reference proteome</keyword>
<organism evidence="1 2">
    <name type="scientific">Ligilactobacillus apodemi DSM 16634 = JCM 16172</name>
    <dbReference type="NCBI Taxonomy" id="1423724"/>
    <lineage>
        <taxon>Bacteria</taxon>
        <taxon>Bacillati</taxon>
        <taxon>Bacillota</taxon>
        <taxon>Bacilli</taxon>
        <taxon>Lactobacillales</taxon>
        <taxon>Lactobacillaceae</taxon>
        <taxon>Ligilactobacillus</taxon>
    </lineage>
</organism>
<dbReference type="EMBL" id="AZFT01000031">
    <property type="protein sequence ID" value="KRL86151.1"/>
    <property type="molecule type" value="Genomic_DNA"/>
</dbReference>
<name>A0A0R1TYE6_9LACO</name>
<evidence type="ECO:0000313" key="1">
    <source>
        <dbReference type="EMBL" id="KRL86151.1"/>
    </source>
</evidence>
<dbReference type="OrthoDB" id="2309386at2"/>
<evidence type="ECO:0000313" key="2">
    <source>
        <dbReference type="Proteomes" id="UP000051324"/>
    </source>
</evidence>
<dbReference type="Proteomes" id="UP000051324">
    <property type="component" value="Unassembled WGS sequence"/>
</dbReference>
<accession>A0A0R1TYE6</accession>
<dbReference type="STRING" id="1423724.FC32_GL002005"/>
<sequence>MVATVILGVVIFALVARIIYTRFISHKNTDCESCHNVGCPLVDVQKVTKKDKL</sequence>
<dbReference type="AlphaFoldDB" id="A0A0R1TYE6"/>
<dbReference type="RefSeq" id="WP_155891510.1">
    <property type="nucleotide sequence ID" value="NZ_AZFT01000031.1"/>
</dbReference>
<reference evidence="1 2" key="1">
    <citation type="journal article" date="2015" name="Genome Announc.">
        <title>Expanding the biotechnology potential of lactobacilli through comparative genomics of 213 strains and associated genera.</title>
        <authorList>
            <person name="Sun Z."/>
            <person name="Harris H.M."/>
            <person name="McCann A."/>
            <person name="Guo C."/>
            <person name="Argimon S."/>
            <person name="Zhang W."/>
            <person name="Yang X."/>
            <person name="Jeffery I.B."/>
            <person name="Cooney J.C."/>
            <person name="Kagawa T.F."/>
            <person name="Liu W."/>
            <person name="Song Y."/>
            <person name="Salvetti E."/>
            <person name="Wrobel A."/>
            <person name="Rasinkangas P."/>
            <person name="Parkhill J."/>
            <person name="Rea M.C."/>
            <person name="O'Sullivan O."/>
            <person name="Ritari J."/>
            <person name="Douillard F.P."/>
            <person name="Paul Ross R."/>
            <person name="Yang R."/>
            <person name="Briner A.E."/>
            <person name="Felis G.E."/>
            <person name="de Vos W.M."/>
            <person name="Barrangou R."/>
            <person name="Klaenhammer T.R."/>
            <person name="Caufield P.W."/>
            <person name="Cui Y."/>
            <person name="Zhang H."/>
            <person name="O'Toole P.W."/>
        </authorList>
    </citation>
    <scope>NUCLEOTIDE SEQUENCE [LARGE SCALE GENOMIC DNA]</scope>
    <source>
        <strain evidence="1 2">DSM 16634</strain>
    </source>
</reference>
<gene>
    <name evidence="1" type="ORF">FC32_GL002005</name>
</gene>
<protein>
    <recommendedName>
        <fullName evidence="3">FeoB-associated Cys-rich membrane protein</fullName>
    </recommendedName>
</protein>